<gene>
    <name evidence="5" type="ORF">H9661_11115</name>
</gene>
<evidence type="ECO:0000313" key="5">
    <source>
        <dbReference type="EMBL" id="MBD7911910.1"/>
    </source>
</evidence>
<keyword evidence="2" id="KW-0808">Transferase</keyword>
<evidence type="ECO:0000313" key="6">
    <source>
        <dbReference type="Proteomes" id="UP000627781"/>
    </source>
</evidence>
<dbReference type="Gene3D" id="3.30.559.10">
    <property type="entry name" value="Chloramphenicol acetyltransferase-like domain"/>
    <property type="match status" value="1"/>
</dbReference>
<evidence type="ECO:0000256" key="2">
    <source>
        <dbReference type="ARBA" id="ARBA00022679"/>
    </source>
</evidence>
<keyword evidence="6" id="KW-1185">Reference proteome</keyword>
<dbReference type="PANTHER" id="PTHR43178:SF5">
    <property type="entry name" value="LIPOAMIDE ACYLTRANSFERASE COMPONENT OF BRANCHED-CHAIN ALPHA-KETO ACID DEHYDROGENASE COMPLEX, MITOCHONDRIAL"/>
    <property type="match status" value="1"/>
</dbReference>
<comment type="cofactor">
    <cofactor evidence="1">
        <name>(R)-lipoate</name>
        <dbReference type="ChEBI" id="CHEBI:83088"/>
    </cofactor>
</comment>
<accession>A0ABR8PUR1</accession>
<protein>
    <submittedName>
        <fullName evidence="5">2-oxo acid dehydrogenase subunit E2</fullName>
    </submittedName>
</protein>
<dbReference type="Pfam" id="PF00198">
    <property type="entry name" value="2-oxoacid_dh"/>
    <property type="match status" value="2"/>
</dbReference>
<dbReference type="PANTHER" id="PTHR43178">
    <property type="entry name" value="DIHYDROLIPOAMIDE ACETYLTRANSFERASE COMPONENT OF PYRUVATE DEHYDROGENASE COMPLEX"/>
    <property type="match status" value="1"/>
</dbReference>
<reference evidence="5 6" key="1">
    <citation type="submission" date="2020-08" db="EMBL/GenBank/DDBJ databases">
        <title>A Genomic Blueprint of the Chicken Gut Microbiome.</title>
        <authorList>
            <person name="Gilroy R."/>
            <person name="Ravi A."/>
            <person name="Getino M."/>
            <person name="Pursley I."/>
            <person name="Horton D.L."/>
            <person name="Alikhan N.-F."/>
            <person name="Baker D."/>
            <person name="Gharbi K."/>
            <person name="Hall N."/>
            <person name="Watson M."/>
            <person name="Adriaenssens E.M."/>
            <person name="Foster-Nyarko E."/>
            <person name="Jarju S."/>
            <person name="Secka A."/>
            <person name="Antonio M."/>
            <person name="Oren A."/>
            <person name="Chaudhuri R."/>
            <person name="La Ragione R.M."/>
            <person name="Hildebrand F."/>
            <person name="Pallen M.J."/>
        </authorList>
    </citation>
    <scope>NUCLEOTIDE SEQUENCE [LARGE SCALE GENOMIC DNA]</scope>
    <source>
        <strain evidence="5 6">Sa3CVN1</strain>
    </source>
</reference>
<dbReference type="InterPro" id="IPR023213">
    <property type="entry name" value="CAT-like_dom_sf"/>
</dbReference>
<comment type="caution">
    <text evidence="5">The sequence shown here is derived from an EMBL/GenBank/DDBJ whole genome shotgun (WGS) entry which is preliminary data.</text>
</comment>
<name>A0ABR8PUR1_9CLOT</name>
<sequence>MNYKNIKIKATKKFDLQRKVVSHMTSTSWKTVPHVTYIYEPDITNFYEEFLKLSKNKIKSNHKITFNTIMIKTIIEGLLLAPDLNSYVEYNSKKSEGTLYILDAINIAIPWLLPDEKMITPTILNTEKMSLNDISNSILSLSKKIKNTNINEMLYKAACTDTINEIRKLNFSILGRILSSKFSQHKASCLKGLEKQNYYNIPEKDRLTEKNILSATVTVSNIGSLYKEQKGFFSLLEIIPPQVFAIGISSIQEKAGIFTKENGIKEIGIRKTLPMCLAFDHRALDFNSIIPFIKTLDKIFTKPNIIHRW</sequence>
<dbReference type="EMBL" id="JACSRA010000016">
    <property type="protein sequence ID" value="MBD7911910.1"/>
    <property type="molecule type" value="Genomic_DNA"/>
</dbReference>
<organism evidence="5 6">
    <name type="scientific">Clostridium cibarium</name>
    <dbReference type="NCBI Taxonomy" id="2762247"/>
    <lineage>
        <taxon>Bacteria</taxon>
        <taxon>Bacillati</taxon>
        <taxon>Bacillota</taxon>
        <taxon>Clostridia</taxon>
        <taxon>Eubacteriales</taxon>
        <taxon>Clostridiaceae</taxon>
        <taxon>Clostridium</taxon>
    </lineage>
</organism>
<dbReference type="RefSeq" id="WP_143317691.1">
    <property type="nucleotide sequence ID" value="NZ_JACSRA010000016.1"/>
</dbReference>
<feature type="domain" description="2-oxoacid dehydrogenase acyltransferase catalytic" evidence="4">
    <location>
        <begin position="204"/>
        <end position="304"/>
    </location>
</feature>
<evidence type="ECO:0000256" key="3">
    <source>
        <dbReference type="ARBA" id="ARBA00023315"/>
    </source>
</evidence>
<evidence type="ECO:0000259" key="4">
    <source>
        <dbReference type="Pfam" id="PF00198"/>
    </source>
</evidence>
<dbReference type="InterPro" id="IPR050743">
    <property type="entry name" value="2-oxoacid_DH_E2_comp"/>
</dbReference>
<evidence type="ECO:0000256" key="1">
    <source>
        <dbReference type="ARBA" id="ARBA00001938"/>
    </source>
</evidence>
<feature type="domain" description="2-oxoacid dehydrogenase acyltransferase catalytic" evidence="4">
    <location>
        <begin position="16"/>
        <end position="151"/>
    </location>
</feature>
<keyword evidence="3" id="KW-0012">Acyltransferase</keyword>
<proteinExistence type="predicted"/>
<dbReference type="InterPro" id="IPR001078">
    <property type="entry name" value="2-oxoacid_DH_actylTfrase"/>
</dbReference>
<dbReference type="SUPFAM" id="SSF52777">
    <property type="entry name" value="CoA-dependent acyltransferases"/>
    <property type="match status" value="1"/>
</dbReference>
<dbReference type="Proteomes" id="UP000627781">
    <property type="component" value="Unassembled WGS sequence"/>
</dbReference>